<dbReference type="SUPFAM" id="SSF81338">
    <property type="entry name" value="Aquaporin-like"/>
    <property type="match status" value="1"/>
</dbReference>
<dbReference type="InterPro" id="IPR023271">
    <property type="entry name" value="Aquaporin-like"/>
</dbReference>
<proteinExistence type="inferred from homology"/>
<keyword evidence="4 7" id="KW-1133">Transmembrane helix</keyword>
<dbReference type="Gene3D" id="1.20.1080.10">
    <property type="entry name" value="Glycerol uptake facilitator protein"/>
    <property type="match status" value="1"/>
</dbReference>
<feature type="transmembrane region" description="Helical" evidence="7">
    <location>
        <begin position="30"/>
        <end position="52"/>
    </location>
</feature>
<dbReference type="InterPro" id="IPR034294">
    <property type="entry name" value="Aquaporin_transptr"/>
</dbReference>
<comment type="subcellular location">
    <subcellularLocation>
        <location evidence="1">Membrane</location>
        <topology evidence="1">Multi-pass membrane protein</topology>
    </subcellularLocation>
</comment>
<dbReference type="PANTHER" id="PTHR45724">
    <property type="entry name" value="AQUAPORIN NIP2-1"/>
    <property type="match status" value="1"/>
</dbReference>
<accession>A0ABZ1TD13</accession>
<dbReference type="PRINTS" id="PR00783">
    <property type="entry name" value="MINTRINSICP"/>
</dbReference>
<evidence type="ECO:0000256" key="5">
    <source>
        <dbReference type="ARBA" id="ARBA00023136"/>
    </source>
</evidence>
<keyword evidence="3 6" id="KW-0812">Transmembrane</keyword>
<feature type="transmembrane region" description="Helical" evidence="7">
    <location>
        <begin position="187"/>
        <end position="207"/>
    </location>
</feature>
<dbReference type="PROSITE" id="PS00221">
    <property type="entry name" value="MIP"/>
    <property type="match status" value="1"/>
</dbReference>
<feature type="transmembrane region" description="Helical" evidence="7">
    <location>
        <begin position="58"/>
        <end position="84"/>
    </location>
</feature>
<evidence type="ECO:0000256" key="4">
    <source>
        <dbReference type="ARBA" id="ARBA00022989"/>
    </source>
</evidence>
<dbReference type="InterPro" id="IPR000425">
    <property type="entry name" value="MIP"/>
</dbReference>
<feature type="transmembrane region" description="Helical" evidence="7">
    <location>
        <begin position="114"/>
        <end position="137"/>
    </location>
</feature>
<dbReference type="Pfam" id="PF00230">
    <property type="entry name" value="MIP"/>
    <property type="match status" value="1"/>
</dbReference>
<keyword evidence="9" id="KW-1185">Reference proteome</keyword>
<dbReference type="EMBL" id="CP108090">
    <property type="protein sequence ID" value="WUQ12264.1"/>
    <property type="molecule type" value="Genomic_DNA"/>
</dbReference>
<dbReference type="RefSeq" id="WP_328961577.1">
    <property type="nucleotide sequence ID" value="NZ_CP108090.1"/>
</dbReference>
<evidence type="ECO:0000256" key="3">
    <source>
        <dbReference type="ARBA" id="ARBA00022692"/>
    </source>
</evidence>
<dbReference type="InterPro" id="IPR022357">
    <property type="entry name" value="MIP_CS"/>
</dbReference>
<feature type="transmembrane region" description="Helical" evidence="7">
    <location>
        <begin position="227"/>
        <end position="250"/>
    </location>
</feature>
<sequence>MTRTSLDTGPRTEGPPVRARRRVPRLLEVALYEFALSTAMLFTVVTAVRWMAGPGTPFAALFPTPTGQLVAMGLLVGVIVALVLGPSMRRETAGHLNPAVSIGLWLLRVVPARVVAPFVVAQLAGSVAGVGLARLVWGEAAARVGDAALRPGADWSTGAVFATEAAAMAVIMLITAFAGTRPHLLRYLPAVVGACVAAVIVFLGPLSGGGANPARQFGPALVSGTTGLLWVYVLAPVSGSLFAALVAGLLKWRAPAR</sequence>
<dbReference type="Proteomes" id="UP001432039">
    <property type="component" value="Chromosome"/>
</dbReference>
<gene>
    <name evidence="8" type="ORF">OG517_12920</name>
</gene>
<evidence type="ECO:0000256" key="7">
    <source>
        <dbReference type="SAM" id="Phobius"/>
    </source>
</evidence>
<keyword evidence="2 6" id="KW-0813">Transport</keyword>
<reference evidence="8" key="1">
    <citation type="submission" date="2022-10" db="EMBL/GenBank/DDBJ databases">
        <title>The complete genomes of actinobacterial strains from the NBC collection.</title>
        <authorList>
            <person name="Joergensen T.S."/>
            <person name="Alvarez Arevalo M."/>
            <person name="Sterndorff E.B."/>
            <person name="Faurdal D."/>
            <person name="Vuksanovic O."/>
            <person name="Mourched A.-S."/>
            <person name="Charusanti P."/>
            <person name="Shaw S."/>
            <person name="Blin K."/>
            <person name="Weber T."/>
        </authorList>
    </citation>
    <scope>NUCLEOTIDE SEQUENCE</scope>
    <source>
        <strain evidence="8">NBC_00248</strain>
    </source>
</reference>
<organism evidence="8 9">
    <name type="scientific">Streptomyces virginiae</name>
    <name type="common">Streptomyces cinnamonensis</name>
    <dbReference type="NCBI Taxonomy" id="1961"/>
    <lineage>
        <taxon>Bacteria</taxon>
        <taxon>Bacillati</taxon>
        <taxon>Actinomycetota</taxon>
        <taxon>Actinomycetes</taxon>
        <taxon>Kitasatosporales</taxon>
        <taxon>Streptomycetaceae</taxon>
        <taxon>Streptomyces</taxon>
    </lineage>
</organism>
<dbReference type="PANTHER" id="PTHR45724:SF13">
    <property type="entry name" value="AQUAPORIN NIP1-1-RELATED"/>
    <property type="match status" value="1"/>
</dbReference>
<evidence type="ECO:0000256" key="2">
    <source>
        <dbReference type="ARBA" id="ARBA00022448"/>
    </source>
</evidence>
<comment type="similarity">
    <text evidence="6">Belongs to the MIP/aquaporin (TC 1.A.8) family.</text>
</comment>
<evidence type="ECO:0000313" key="9">
    <source>
        <dbReference type="Proteomes" id="UP001432039"/>
    </source>
</evidence>
<evidence type="ECO:0000256" key="1">
    <source>
        <dbReference type="ARBA" id="ARBA00004141"/>
    </source>
</evidence>
<name>A0ABZ1TD13_STRVG</name>
<evidence type="ECO:0000313" key="8">
    <source>
        <dbReference type="EMBL" id="WUQ12264.1"/>
    </source>
</evidence>
<evidence type="ECO:0000256" key="6">
    <source>
        <dbReference type="RuleBase" id="RU000477"/>
    </source>
</evidence>
<protein>
    <submittedName>
        <fullName evidence="8">Aquaporin</fullName>
    </submittedName>
</protein>
<feature type="transmembrane region" description="Helical" evidence="7">
    <location>
        <begin position="157"/>
        <end position="180"/>
    </location>
</feature>
<keyword evidence="5 7" id="KW-0472">Membrane</keyword>